<dbReference type="InterPro" id="IPR014284">
    <property type="entry name" value="RNA_pol_sigma-70_dom"/>
</dbReference>
<evidence type="ECO:0000256" key="4">
    <source>
        <dbReference type="ARBA" id="ARBA00023125"/>
    </source>
</evidence>
<evidence type="ECO:0000256" key="1">
    <source>
        <dbReference type="ARBA" id="ARBA00010641"/>
    </source>
</evidence>
<evidence type="ECO:0000256" key="5">
    <source>
        <dbReference type="ARBA" id="ARBA00023163"/>
    </source>
</evidence>
<dbReference type="CDD" id="cd06171">
    <property type="entry name" value="Sigma70_r4"/>
    <property type="match status" value="1"/>
</dbReference>
<feature type="domain" description="RNA polymerase sigma-70 region 2" evidence="6">
    <location>
        <begin position="12"/>
        <end position="77"/>
    </location>
</feature>
<gene>
    <name evidence="8" type="ORF">GCM10022215_27680</name>
</gene>
<dbReference type="PANTHER" id="PTHR43133:SF50">
    <property type="entry name" value="ECF RNA POLYMERASE SIGMA FACTOR SIGM"/>
    <property type="match status" value="1"/>
</dbReference>
<dbReference type="EMBL" id="BAAAZH010000020">
    <property type="protein sequence ID" value="GAA4122121.1"/>
    <property type="molecule type" value="Genomic_DNA"/>
</dbReference>
<evidence type="ECO:0000313" key="9">
    <source>
        <dbReference type="Proteomes" id="UP001501495"/>
    </source>
</evidence>
<dbReference type="InterPro" id="IPR013325">
    <property type="entry name" value="RNA_pol_sigma_r2"/>
</dbReference>
<protein>
    <submittedName>
        <fullName evidence="8">SigE family RNA polymerase sigma factor</fullName>
    </submittedName>
</protein>
<dbReference type="PANTHER" id="PTHR43133">
    <property type="entry name" value="RNA POLYMERASE ECF-TYPE SIGMA FACTO"/>
    <property type="match status" value="1"/>
</dbReference>
<reference evidence="9" key="1">
    <citation type="journal article" date="2019" name="Int. J. Syst. Evol. Microbiol.">
        <title>The Global Catalogue of Microorganisms (GCM) 10K type strain sequencing project: providing services to taxonomists for standard genome sequencing and annotation.</title>
        <authorList>
            <consortium name="The Broad Institute Genomics Platform"/>
            <consortium name="The Broad Institute Genome Sequencing Center for Infectious Disease"/>
            <person name="Wu L."/>
            <person name="Ma J."/>
        </authorList>
    </citation>
    <scope>NUCLEOTIDE SEQUENCE [LARGE SCALE GENOMIC DNA]</scope>
    <source>
        <strain evidence="9">JCM 16703</strain>
    </source>
</reference>
<evidence type="ECO:0000259" key="6">
    <source>
        <dbReference type="Pfam" id="PF04542"/>
    </source>
</evidence>
<dbReference type="InterPro" id="IPR039425">
    <property type="entry name" value="RNA_pol_sigma-70-like"/>
</dbReference>
<evidence type="ECO:0000256" key="2">
    <source>
        <dbReference type="ARBA" id="ARBA00023015"/>
    </source>
</evidence>
<feature type="domain" description="RNA polymerase sigma factor 70 region 4 type 2" evidence="7">
    <location>
        <begin position="100"/>
        <end position="149"/>
    </location>
</feature>
<dbReference type="InterPro" id="IPR007627">
    <property type="entry name" value="RNA_pol_sigma70_r2"/>
</dbReference>
<keyword evidence="2" id="KW-0805">Transcription regulation</keyword>
<keyword evidence="3" id="KW-0731">Sigma factor</keyword>
<accession>A0ABP7XMB3</accession>
<evidence type="ECO:0000313" key="8">
    <source>
        <dbReference type="EMBL" id="GAA4122121.1"/>
    </source>
</evidence>
<dbReference type="InterPro" id="IPR013249">
    <property type="entry name" value="RNA_pol_sigma70_r4_t2"/>
</dbReference>
<sequence length="167" mass="18907">MAPDEAAYEEFVRACTPSLSRTAHLLTGDVHLAEDLLQHALIQVARHWERIRGNPEAYARRILATQNISWWRARRRRPEVALETWHDRPAPAPDRTLGVDILAALAQLTPRQRTVLVLRYAEDLTETQVADLLGIRPGTVKSIARQATARMRVIAPELDPALVEETR</sequence>
<keyword evidence="4" id="KW-0238">DNA-binding</keyword>
<keyword evidence="9" id="KW-1185">Reference proteome</keyword>
<dbReference type="NCBIfam" id="TIGR02937">
    <property type="entry name" value="sigma70-ECF"/>
    <property type="match status" value="1"/>
</dbReference>
<dbReference type="SUPFAM" id="SSF88659">
    <property type="entry name" value="Sigma3 and sigma4 domains of RNA polymerase sigma factors"/>
    <property type="match status" value="1"/>
</dbReference>
<organism evidence="8 9">
    <name type="scientific">Nocardioides fonticola</name>
    <dbReference type="NCBI Taxonomy" id="450363"/>
    <lineage>
        <taxon>Bacteria</taxon>
        <taxon>Bacillati</taxon>
        <taxon>Actinomycetota</taxon>
        <taxon>Actinomycetes</taxon>
        <taxon>Propionibacteriales</taxon>
        <taxon>Nocardioidaceae</taxon>
        <taxon>Nocardioides</taxon>
    </lineage>
</organism>
<comment type="similarity">
    <text evidence="1">Belongs to the sigma-70 factor family. ECF subfamily.</text>
</comment>
<evidence type="ECO:0000256" key="3">
    <source>
        <dbReference type="ARBA" id="ARBA00023082"/>
    </source>
</evidence>
<dbReference type="SUPFAM" id="SSF88946">
    <property type="entry name" value="Sigma2 domain of RNA polymerase sigma factors"/>
    <property type="match status" value="1"/>
</dbReference>
<dbReference type="NCBIfam" id="TIGR02983">
    <property type="entry name" value="SigE-fam_strep"/>
    <property type="match status" value="1"/>
</dbReference>
<comment type="caution">
    <text evidence="8">The sequence shown here is derived from an EMBL/GenBank/DDBJ whole genome shotgun (WGS) entry which is preliminary data.</text>
</comment>
<dbReference type="InterPro" id="IPR013324">
    <property type="entry name" value="RNA_pol_sigma_r3/r4-like"/>
</dbReference>
<keyword evidence="5" id="KW-0804">Transcription</keyword>
<dbReference type="Gene3D" id="1.10.1740.10">
    <property type="match status" value="1"/>
</dbReference>
<dbReference type="InterPro" id="IPR014325">
    <property type="entry name" value="RNA_pol_sigma-E_actinobac"/>
</dbReference>
<dbReference type="InterPro" id="IPR036388">
    <property type="entry name" value="WH-like_DNA-bd_sf"/>
</dbReference>
<dbReference type="RefSeq" id="WP_344734036.1">
    <property type="nucleotide sequence ID" value="NZ_BAAAZH010000020.1"/>
</dbReference>
<dbReference type="Pfam" id="PF04542">
    <property type="entry name" value="Sigma70_r2"/>
    <property type="match status" value="1"/>
</dbReference>
<proteinExistence type="inferred from homology"/>
<name>A0ABP7XMB3_9ACTN</name>
<dbReference type="Proteomes" id="UP001501495">
    <property type="component" value="Unassembled WGS sequence"/>
</dbReference>
<dbReference type="Pfam" id="PF08281">
    <property type="entry name" value="Sigma70_r4_2"/>
    <property type="match status" value="1"/>
</dbReference>
<dbReference type="Gene3D" id="1.10.10.10">
    <property type="entry name" value="Winged helix-like DNA-binding domain superfamily/Winged helix DNA-binding domain"/>
    <property type="match status" value="1"/>
</dbReference>
<evidence type="ECO:0000259" key="7">
    <source>
        <dbReference type="Pfam" id="PF08281"/>
    </source>
</evidence>